<dbReference type="Proteomes" id="UP000053958">
    <property type="component" value="Unassembled WGS sequence"/>
</dbReference>
<evidence type="ECO:0000256" key="2">
    <source>
        <dbReference type="PIRNR" id="PIRNR001365"/>
    </source>
</evidence>
<organism evidence="5 6">
    <name type="scientific">Rasamsonia emersonii (strain ATCC 16479 / CBS 393.64 / IMI 116815)</name>
    <dbReference type="NCBI Taxonomy" id="1408163"/>
    <lineage>
        <taxon>Eukaryota</taxon>
        <taxon>Fungi</taxon>
        <taxon>Dikarya</taxon>
        <taxon>Ascomycota</taxon>
        <taxon>Pezizomycotina</taxon>
        <taxon>Eurotiomycetes</taxon>
        <taxon>Eurotiomycetidae</taxon>
        <taxon>Eurotiales</taxon>
        <taxon>Trichocomaceae</taxon>
        <taxon>Rasamsonia</taxon>
    </lineage>
</organism>
<dbReference type="PIRSF" id="PIRSF001365">
    <property type="entry name" value="DHDPS"/>
    <property type="match status" value="1"/>
</dbReference>
<gene>
    <name evidence="5" type="ORF">T310_4244</name>
</gene>
<keyword evidence="1 2" id="KW-0456">Lyase</keyword>
<dbReference type="EMBL" id="LASV01000171">
    <property type="protein sequence ID" value="KKA21723.1"/>
    <property type="molecule type" value="Genomic_DNA"/>
</dbReference>
<evidence type="ECO:0000313" key="5">
    <source>
        <dbReference type="EMBL" id="KKA21723.1"/>
    </source>
</evidence>
<feature type="binding site" evidence="4">
    <location>
        <position position="220"/>
    </location>
    <ligand>
        <name>pyruvate</name>
        <dbReference type="ChEBI" id="CHEBI:15361"/>
    </ligand>
</feature>
<dbReference type="SMART" id="SM01130">
    <property type="entry name" value="DHDPS"/>
    <property type="match status" value="1"/>
</dbReference>
<evidence type="ECO:0000256" key="4">
    <source>
        <dbReference type="PIRSR" id="PIRSR001365-2"/>
    </source>
</evidence>
<accession>A0A0F4YVT5</accession>
<dbReference type="Pfam" id="PF00701">
    <property type="entry name" value="DHDPS"/>
    <property type="match status" value="1"/>
</dbReference>
<dbReference type="PRINTS" id="PR00146">
    <property type="entry name" value="DHPICSNTHASE"/>
</dbReference>
<proteinExistence type="inferred from homology"/>
<evidence type="ECO:0000256" key="1">
    <source>
        <dbReference type="ARBA" id="ARBA00023239"/>
    </source>
</evidence>
<dbReference type="STRING" id="1408163.A0A0F4YVT5"/>
<dbReference type="RefSeq" id="XP_013328335.1">
    <property type="nucleotide sequence ID" value="XM_013472881.1"/>
</dbReference>
<feature type="active site" description="Schiff-base intermediate with substrate" evidence="3">
    <location>
        <position position="177"/>
    </location>
</feature>
<dbReference type="PANTHER" id="PTHR12128:SF66">
    <property type="entry name" value="4-HYDROXY-2-OXOGLUTARATE ALDOLASE, MITOCHONDRIAL"/>
    <property type="match status" value="1"/>
</dbReference>
<protein>
    <submittedName>
        <fullName evidence="5">Dihydrodipicolinate synthetase</fullName>
    </submittedName>
</protein>
<dbReference type="InterPro" id="IPR002220">
    <property type="entry name" value="DapA-like"/>
</dbReference>
<reference evidence="5 6" key="1">
    <citation type="submission" date="2015-04" db="EMBL/GenBank/DDBJ databases">
        <authorList>
            <person name="Heijne W.H."/>
            <person name="Fedorova N.D."/>
            <person name="Nierman W.C."/>
            <person name="Vollebregt A.W."/>
            <person name="Zhao Z."/>
            <person name="Wu L."/>
            <person name="Kumar M."/>
            <person name="Stam H."/>
            <person name="van den Berg M.A."/>
            <person name="Pel H.J."/>
        </authorList>
    </citation>
    <scope>NUCLEOTIDE SEQUENCE [LARGE SCALE GENOMIC DNA]</scope>
    <source>
        <strain evidence="5 6">CBS 393.64</strain>
    </source>
</reference>
<comment type="caution">
    <text evidence="5">The sequence shown here is derived from an EMBL/GenBank/DDBJ whole genome shotgun (WGS) entry which is preliminary data.</text>
</comment>
<dbReference type="CDD" id="cd00408">
    <property type="entry name" value="DHDPS-like"/>
    <property type="match status" value="1"/>
</dbReference>
<sequence>MASTSRPYPPGIHVPALTWFRDDAHQDIDWEVQEKHLEFLISSGLHGIVLAGTNGEAVSLSVDERCELVRQTRQIARRLGRADIPITLGCNAGCTRDVIDATIAAKNAGADFALVLIPSFFHFAIDNEAIISFFKEVADASPIPVVMYNYPAVAGGLDITSDVIDALGSHPNIVGVKFTCGGIAKVARAAAAFPPEQFSAFAGQGDWLIPALTVGGQGCITGLANLYPKTCVELFDLYRSGKVEEAQKLQLQVSAAEVGLGKGGINGTKWVVAKFLGYPEFSAVCRRPYPRFTDPAKREMITSKMLLLQDVEARLTKRG</sequence>
<dbReference type="OrthoDB" id="191315at2759"/>
<dbReference type="SUPFAM" id="SSF51569">
    <property type="entry name" value="Aldolase"/>
    <property type="match status" value="1"/>
</dbReference>
<evidence type="ECO:0000313" key="6">
    <source>
        <dbReference type="Proteomes" id="UP000053958"/>
    </source>
</evidence>
<name>A0A0F4YVT5_RASE3</name>
<dbReference type="GeneID" id="25316592"/>
<feature type="active site" description="Proton donor/acceptor" evidence="3">
    <location>
        <position position="148"/>
    </location>
</feature>
<dbReference type="Gene3D" id="3.20.20.70">
    <property type="entry name" value="Aldolase class I"/>
    <property type="match status" value="1"/>
</dbReference>
<keyword evidence="6" id="KW-1185">Reference proteome</keyword>
<dbReference type="AlphaFoldDB" id="A0A0F4YVT5"/>
<comment type="similarity">
    <text evidence="2">Belongs to the DapA family.</text>
</comment>
<dbReference type="GO" id="GO:0008840">
    <property type="term" value="F:4-hydroxy-tetrahydrodipicolinate synthase activity"/>
    <property type="evidence" value="ECO:0007669"/>
    <property type="project" value="TreeGrafter"/>
</dbReference>
<dbReference type="PANTHER" id="PTHR12128">
    <property type="entry name" value="DIHYDRODIPICOLINATE SYNTHASE"/>
    <property type="match status" value="1"/>
</dbReference>
<evidence type="ECO:0000256" key="3">
    <source>
        <dbReference type="PIRSR" id="PIRSR001365-1"/>
    </source>
</evidence>
<dbReference type="InterPro" id="IPR013785">
    <property type="entry name" value="Aldolase_TIM"/>
</dbReference>